<dbReference type="EC" id="7.2.4.2" evidence="16"/>
<evidence type="ECO:0000256" key="1">
    <source>
        <dbReference type="ARBA" id="ARBA00001959"/>
    </source>
</evidence>
<proteinExistence type="inferred from homology"/>
<protein>
    <recommendedName>
        <fullName evidence="16">Probable oxaloacetate decarboxylase gamma chain</fullName>
        <ecNumber evidence="16">7.2.4.2</ecNumber>
    </recommendedName>
</protein>
<evidence type="ECO:0000256" key="4">
    <source>
        <dbReference type="ARBA" id="ARBA00005844"/>
    </source>
</evidence>
<name>A0ABQ1HZ08_9ALTE</name>
<evidence type="ECO:0000256" key="9">
    <source>
        <dbReference type="ARBA" id="ARBA00022967"/>
    </source>
</evidence>
<dbReference type="NCBIfam" id="TIGR01195">
    <property type="entry name" value="oadG_fam"/>
    <property type="match status" value="1"/>
</dbReference>
<evidence type="ECO:0000256" key="16">
    <source>
        <dbReference type="HAMAP-Rule" id="MF_00404"/>
    </source>
</evidence>
<evidence type="ECO:0000256" key="6">
    <source>
        <dbReference type="ARBA" id="ARBA00022448"/>
    </source>
</evidence>
<evidence type="ECO:0000313" key="18">
    <source>
        <dbReference type="EMBL" id="GGA99358.1"/>
    </source>
</evidence>
<dbReference type="Proteomes" id="UP000651977">
    <property type="component" value="Unassembled WGS sequence"/>
</dbReference>
<evidence type="ECO:0000256" key="13">
    <source>
        <dbReference type="ARBA" id="ARBA00023136"/>
    </source>
</evidence>
<keyword evidence="11 16" id="KW-0915">Sodium</keyword>
<dbReference type="Pfam" id="PF04277">
    <property type="entry name" value="OAD_gamma"/>
    <property type="match status" value="1"/>
</dbReference>
<evidence type="ECO:0000256" key="5">
    <source>
        <dbReference type="ARBA" id="ARBA00011869"/>
    </source>
</evidence>
<keyword evidence="13 16" id="KW-0472">Membrane</keyword>
<evidence type="ECO:0000313" key="19">
    <source>
        <dbReference type="Proteomes" id="UP000651977"/>
    </source>
</evidence>
<dbReference type="HAMAP" id="MF_00404">
    <property type="entry name" value="OadG"/>
    <property type="match status" value="1"/>
</dbReference>
<evidence type="ECO:0000256" key="7">
    <source>
        <dbReference type="ARBA" id="ARBA00022475"/>
    </source>
</evidence>
<keyword evidence="14 16" id="KW-0739">Sodium transport</keyword>
<evidence type="ECO:0000256" key="15">
    <source>
        <dbReference type="ARBA" id="ARBA00048176"/>
    </source>
</evidence>
<comment type="subcellular location">
    <subcellularLocation>
        <location evidence="3 16 17">Cell membrane</location>
        <topology evidence="3 16 17">Single-pass membrane protein</topology>
    </subcellularLocation>
</comment>
<evidence type="ECO:0000256" key="11">
    <source>
        <dbReference type="ARBA" id="ARBA00023053"/>
    </source>
</evidence>
<sequence>MMDLTELLVEAATLMGVGMIAVFCFLSLLIVAVMGLAKVAPPIADIAEPKPASPKSTQPANNAAVVAAISAAVQQYRKAK</sequence>
<dbReference type="EMBL" id="BMDY01000005">
    <property type="protein sequence ID" value="GGA99358.1"/>
    <property type="molecule type" value="Genomic_DNA"/>
</dbReference>
<comment type="subunit">
    <text evidence="5 16">Heterotrimer of an alpha, a beta and a gamma subunit.</text>
</comment>
<evidence type="ECO:0000256" key="14">
    <source>
        <dbReference type="ARBA" id="ARBA00023201"/>
    </source>
</evidence>
<gene>
    <name evidence="18" type="primary">oadG1</name>
    <name evidence="16" type="synonym">oadG</name>
    <name evidence="18" type="ORF">GCM10007414_10480</name>
</gene>
<accession>A0ABQ1HZ08</accession>
<comment type="catalytic activity">
    <reaction evidence="15 16 17">
        <text>oxaloacetate + 2 Na(+)(in) + H(+) = pyruvate + 2 Na(+)(out) + CO2</text>
        <dbReference type="Rhea" id="RHEA:57724"/>
        <dbReference type="ChEBI" id="CHEBI:15361"/>
        <dbReference type="ChEBI" id="CHEBI:15378"/>
        <dbReference type="ChEBI" id="CHEBI:16452"/>
        <dbReference type="ChEBI" id="CHEBI:16526"/>
        <dbReference type="ChEBI" id="CHEBI:29101"/>
        <dbReference type="EC" id="7.2.4.2"/>
    </reaction>
</comment>
<evidence type="ECO:0000256" key="3">
    <source>
        <dbReference type="ARBA" id="ARBA00004162"/>
    </source>
</evidence>
<comment type="similarity">
    <text evidence="4 16 17">Belongs to the OadG family.</text>
</comment>
<evidence type="ECO:0000256" key="8">
    <source>
        <dbReference type="ARBA" id="ARBA00022692"/>
    </source>
</evidence>
<reference evidence="19" key="1">
    <citation type="journal article" date="2019" name="Int. J. Syst. Evol. Microbiol.">
        <title>The Global Catalogue of Microorganisms (GCM) 10K type strain sequencing project: providing services to taxonomists for standard genome sequencing and annotation.</title>
        <authorList>
            <consortium name="The Broad Institute Genomics Platform"/>
            <consortium name="The Broad Institute Genome Sequencing Center for Infectious Disease"/>
            <person name="Wu L."/>
            <person name="Ma J."/>
        </authorList>
    </citation>
    <scope>NUCLEOTIDE SEQUENCE [LARGE SCALE GENOMIC DNA]</scope>
    <source>
        <strain evidence="19">CGMCC 1.10131</strain>
    </source>
</reference>
<comment type="caution">
    <text evidence="18">The sequence shown here is derived from an EMBL/GenBank/DDBJ whole genome shotgun (WGS) entry which is preliminary data.</text>
</comment>
<evidence type="ECO:0000256" key="12">
    <source>
        <dbReference type="ARBA" id="ARBA00023065"/>
    </source>
</evidence>
<evidence type="ECO:0000256" key="10">
    <source>
        <dbReference type="ARBA" id="ARBA00022989"/>
    </source>
</evidence>
<keyword evidence="8 16" id="KW-0812">Transmembrane</keyword>
<keyword evidence="9 16" id="KW-1278">Translocase</keyword>
<comment type="function">
    <text evidence="2 16 17">Catalyzes the decarboxylation of oxaloacetate coupled to Na(+) translocation.</text>
</comment>
<feature type="transmembrane region" description="Helical" evidence="16 17">
    <location>
        <begin position="12"/>
        <end position="37"/>
    </location>
</feature>
<keyword evidence="7 16" id="KW-1003">Cell membrane</keyword>
<organism evidence="18 19">
    <name type="scientific">Agarivorans gilvus</name>
    <dbReference type="NCBI Taxonomy" id="680279"/>
    <lineage>
        <taxon>Bacteria</taxon>
        <taxon>Pseudomonadati</taxon>
        <taxon>Pseudomonadota</taxon>
        <taxon>Gammaproteobacteria</taxon>
        <taxon>Alteromonadales</taxon>
        <taxon>Alteromonadaceae</taxon>
        <taxon>Agarivorans</taxon>
    </lineage>
</organism>
<comment type="cofactor">
    <cofactor evidence="1 16 17">
        <name>Na(+)</name>
        <dbReference type="ChEBI" id="CHEBI:29101"/>
    </cofactor>
</comment>
<dbReference type="RefSeq" id="WP_055732339.1">
    <property type="nucleotide sequence ID" value="NZ_BMDY01000005.1"/>
</dbReference>
<keyword evidence="10 16" id="KW-1133">Transmembrane helix</keyword>
<evidence type="ECO:0000256" key="17">
    <source>
        <dbReference type="RuleBase" id="RU004278"/>
    </source>
</evidence>
<keyword evidence="12 16" id="KW-0406">Ion transport</keyword>
<evidence type="ECO:0000256" key="2">
    <source>
        <dbReference type="ARBA" id="ARBA00003002"/>
    </source>
</evidence>
<keyword evidence="6 16" id="KW-0813">Transport</keyword>
<keyword evidence="19" id="KW-1185">Reference proteome</keyword>
<dbReference type="InterPro" id="IPR005899">
    <property type="entry name" value="Na_pump_deCOase"/>
</dbReference>
<dbReference type="InterPro" id="IPR023424">
    <property type="entry name" value="OadG"/>
</dbReference>